<keyword evidence="4" id="KW-0238">DNA-binding</keyword>
<dbReference type="GO" id="GO:0003684">
    <property type="term" value="F:damaged DNA binding"/>
    <property type="evidence" value="ECO:0007669"/>
    <property type="project" value="TreeGrafter"/>
</dbReference>
<dbReference type="SUPFAM" id="SSF52980">
    <property type="entry name" value="Restriction endonuclease-like"/>
    <property type="match status" value="1"/>
</dbReference>
<feature type="domain" description="ERCC4" evidence="7">
    <location>
        <begin position="675"/>
        <end position="756"/>
    </location>
</feature>
<dbReference type="InterPro" id="IPR006166">
    <property type="entry name" value="ERCC4_domain"/>
</dbReference>
<organism evidence="8 9">
    <name type="scientific">Parelaphostrongylus tenuis</name>
    <name type="common">Meningeal worm</name>
    <dbReference type="NCBI Taxonomy" id="148309"/>
    <lineage>
        <taxon>Eukaryota</taxon>
        <taxon>Metazoa</taxon>
        <taxon>Ecdysozoa</taxon>
        <taxon>Nematoda</taxon>
        <taxon>Chromadorea</taxon>
        <taxon>Rhabditida</taxon>
        <taxon>Rhabditina</taxon>
        <taxon>Rhabditomorpha</taxon>
        <taxon>Strongyloidea</taxon>
        <taxon>Metastrongylidae</taxon>
        <taxon>Parelaphostrongylus</taxon>
    </lineage>
</organism>
<evidence type="ECO:0000256" key="4">
    <source>
        <dbReference type="ARBA" id="ARBA00023125"/>
    </source>
</evidence>
<keyword evidence="2" id="KW-0227">DNA damage</keyword>
<keyword evidence="5" id="KW-0234">DNA repair</keyword>
<dbReference type="EMBL" id="JAHQIW010007213">
    <property type="protein sequence ID" value="KAJ1372992.1"/>
    <property type="molecule type" value="Genomic_DNA"/>
</dbReference>
<name>A0AAD5RAY5_PARTN</name>
<evidence type="ECO:0000256" key="2">
    <source>
        <dbReference type="ARBA" id="ARBA00022763"/>
    </source>
</evidence>
<evidence type="ECO:0000313" key="8">
    <source>
        <dbReference type="EMBL" id="KAJ1372992.1"/>
    </source>
</evidence>
<comment type="subcellular location">
    <subcellularLocation>
        <location evidence="1">Nucleus</location>
    </subcellularLocation>
</comment>
<dbReference type="Gene3D" id="3.40.50.10130">
    <property type="match status" value="1"/>
</dbReference>
<dbReference type="GO" id="GO:0000712">
    <property type="term" value="P:resolution of meiotic recombination intermediates"/>
    <property type="evidence" value="ECO:0007669"/>
    <property type="project" value="TreeGrafter"/>
</dbReference>
<dbReference type="SMART" id="SM00891">
    <property type="entry name" value="ERCC4"/>
    <property type="match status" value="1"/>
</dbReference>
<comment type="caution">
    <text evidence="8">The sequence shown here is derived from an EMBL/GenBank/DDBJ whole genome shotgun (WGS) entry which is preliminary data.</text>
</comment>
<sequence length="898" mass="102371">MDMPLKQEVLSGEEEDIIDDDPCHGTIEILEYERRLMLDTMNDDVIFIHGRGLGVERMFLNHLIMYSDQKLLTIILNTSPHDEAYFLSRLKLANVPCLPKVVNADVSTKDREAVYLEGGVQFLTSRILLVDLLTNRAPVQNIACIMVYHAHQVLLSFQESFILRLYRERKPGGFVKAFTDAPSSISNLGQLQRVVDRLYIKRVCLLPRYDADVKQTLEKTPPAFTELLVDLHPTLRRLHTTFVELLKVCTRELKQCSIAEKQATLEEDTVNVAAYRQTLLERQLNERRSFLTDKQLRLLSDLSLLRELLRAAEDMDPASVLNRINALRSDKEAFEKSGSWMMSRVATTLIADVEALCGYGSFSSRPFVSPPKWHVLGSVLKEIKNIPVRPSEITSDGPSVLLLVNNEAVARQLTDLIKNGPEFLVWLARCSLGISKRVNEPKRNPLWDDESVTISSGGNQALNPHKDMISDLQKSTIVTARASRRRRKAAEDLVGLSDVHQKQTKIVQFGILQYKKKRDDCQDFKSSLSKTETTTANNDEPEEARLIGDFDKVPLVIMTYGHRYGILRHLEEMKPTVIILYNTEITTLRHIEMYKACHSGLFLHIYSLMYRESTEESRYLTALKNETDAFTSLFNEKAILMIPRRYETDREEVDRLQIAAGNDGGEVSQESERPKVIVDVREFNSELPTVLYKKGFDVVAVTFRGSRPMCSLLPLRLNETALDDLTQSLQSGRVFKQSEQMLRHYTNSILLIESTSEIRIKNCQRRAIQGELTRHCREVRALLCALVKSTPKLKIIWSLSPVNSAEYFAELKLNRPEPDADHAVSLKGDEIAAVKADTSTSPEKPRKTMTILLRHMGQTCLECLWEMSRSMMLNQKVKNLRDLFTNPIETAVHRGWIA</sequence>
<protein>
    <recommendedName>
        <fullName evidence="7">ERCC4 domain-containing protein</fullName>
    </recommendedName>
</protein>
<dbReference type="InterPro" id="IPR011335">
    <property type="entry name" value="Restrct_endonuc-II-like"/>
</dbReference>
<dbReference type="CDD" id="cd20078">
    <property type="entry name" value="XPF_nuclease_XPF_euk"/>
    <property type="match status" value="1"/>
</dbReference>
<keyword evidence="3" id="KW-0378">Hydrolase</keyword>
<gene>
    <name evidence="8" type="ORF">KIN20_035310</name>
</gene>
<evidence type="ECO:0000256" key="1">
    <source>
        <dbReference type="ARBA" id="ARBA00004123"/>
    </source>
</evidence>
<keyword evidence="6" id="KW-0539">Nucleus</keyword>
<dbReference type="PANTHER" id="PTHR10150">
    <property type="entry name" value="DNA REPAIR ENDONUCLEASE XPF"/>
    <property type="match status" value="1"/>
</dbReference>
<dbReference type="AlphaFoldDB" id="A0AAD5RAY5"/>
<dbReference type="GO" id="GO:0000724">
    <property type="term" value="P:double-strand break repair via homologous recombination"/>
    <property type="evidence" value="ECO:0007669"/>
    <property type="project" value="TreeGrafter"/>
</dbReference>
<dbReference type="PANTHER" id="PTHR10150:SF0">
    <property type="entry name" value="DNA REPAIR ENDONUCLEASE XPF"/>
    <property type="match status" value="1"/>
</dbReference>
<dbReference type="GO" id="GO:1901255">
    <property type="term" value="P:nucleotide-excision repair involved in interstrand cross-link repair"/>
    <property type="evidence" value="ECO:0007669"/>
    <property type="project" value="TreeGrafter"/>
</dbReference>
<evidence type="ECO:0000256" key="6">
    <source>
        <dbReference type="ARBA" id="ARBA00023242"/>
    </source>
</evidence>
<proteinExistence type="predicted"/>
<evidence type="ECO:0000313" key="9">
    <source>
        <dbReference type="Proteomes" id="UP001196413"/>
    </source>
</evidence>
<dbReference type="Proteomes" id="UP001196413">
    <property type="component" value="Unassembled WGS sequence"/>
</dbReference>
<dbReference type="InterPro" id="IPR047520">
    <property type="entry name" value="XPF_nuclease"/>
</dbReference>
<evidence type="ECO:0000256" key="5">
    <source>
        <dbReference type="ARBA" id="ARBA00023204"/>
    </source>
</evidence>
<dbReference type="Pfam" id="PF02732">
    <property type="entry name" value="ERCC4"/>
    <property type="match status" value="1"/>
</dbReference>
<dbReference type="GO" id="GO:0000014">
    <property type="term" value="F:single-stranded DNA endodeoxyribonuclease activity"/>
    <property type="evidence" value="ECO:0007669"/>
    <property type="project" value="TreeGrafter"/>
</dbReference>
<dbReference type="GO" id="GO:0003697">
    <property type="term" value="F:single-stranded DNA binding"/>
    <property type="evidence" value="ECO:0007669"/>
    <property type="project" value="TreeGrafter"/>
</dbReference>
<evidence type="ECO:0000256" key="3">
    <source>
        <dbReference type="ARBA" id="ARBA00022801"/>
    </source>
</evidence>
<dbReference type="GO" id="GO:0000110">
    <property type="term" value="C:nucleotide-excision repair factor 1 complex"/>
    <property type="evidence" value="ECO:0007669"/>
    <property type="project" value="TreeGrafter"/>
</dbReference>
<accession>A0AAD5RAY5</accession>
<keyword evidence="9" id="KW-1185">Reference proteome</keyword>
<evidence type="ECO:0000259" key="7">
    <source>
        <dbReference type="SMART" id="SM00891"/>
    </source>
</evidence>
<reference evidence="8" key="1">
    <citation type="submission" date="2021-06" db="EMBL/GenBank/DDBJ databases">
        <title>Parelaphostrongylus tenuis whole genome reference sequence.</title>
        <authorList>
            <person name="Garwood T.J."/>
            <person name="Larsen P.A."/>
            <person name="Fountain-Jones N.M."/>
            <person name="Garbe J.R."/>
            <person name="Macchietto M.G."/>
            <person name="Kania S.A."/>
            <person name="Gerhold R.W."/>
            <person name="Richards J.E."/>
            <person name="Wolf T.M."/>
        </authorList>
    </citation>
    <scope>NUCLEOTIDE SEQUENCE</scope>
    <source>
        <strain evidence="8">MNPRO001-30</strain>
        <tissue evidence="8">Meninges</tissue>
    </source>
</reference>